<protein>
    <submittedName>
        <fullName evidence="2">Uncharacterized protein</fullName>
    </submittedName>
</protein>
<dbReference type="Proteomes" id="UP001189624">
    <property type="component" value="Chromosome 11"/>
</dbReference>
<evidence type="ECO:0000313" key="2">
    <source>
        <dbReference type="EMBL" id="CAJ1978744.1"/>
    </source>
</evidence>
<dbReference type="Gramene" id="rna-AYBTSS11_LOCUS30944">
    <property type="protein sequence ID" value="CAJ1978744.1"/>
    <property type="gene ID" value="gene-AYBTSS11_LOCUS30944"/>
</dbReference>
<dbReference type="EMBL" id="OY731408">
    <property type="protein sequence ID" value="CAJ1978744.1"/>
    <property type="molecule type" value="Genomic_DNA"/>
</dbReference>
<keyword evidence="3" id="KW-1185">Reference proteome</keyword>
<evidence type="ECO:0000256" key="1">
    <source>
        <dbReference type="SAM" id="MobiDB-lite"/>
    </source>
</evidence>
<evidence type="ECO:0000313" key="3">
    <source>
        <dbReference type="Proteomes" id="UP001189624"/>
    </source>
</evidence>
<accession>A0AA86W517</accession>
<sequence>MALTCVFFNVISLTGSCHVREGWRFSLLIRRTKIVAKQRGSVCPREKERERGRRRYSRKRSSSDLQSIAIALSVSETFLTLSFSLTVIPPFRHNDFCN</sequence>
<name>A0AA86W517_9FABA</name>
<feature type="region of interest" description="Disordered" evidence="1">
    <location>
        <begin position="40"/>
        <end position="64"/>
    </location>
</feature>
<reference evidence="2" key="1">
    <citation type="submission" date="2023-10" db="EMBL/GenBank/DDBJ databases">
        <authorList>
            <person name="Domelevo Entfellner J.-B."/>
        </authorList>
    </citation>
    <scope>NUCLEOTIDE SEQUENCE</scope>
</reference>
<organism evidence="2 3">
    <name type="scientific">Sphenostylis stenocarpa</name>
    <dbReference type="NCBI Taxonomy" id="92480"/>
    <lineage>
        <taxon>Eukaryota</taxon>
        <taxon>Viridiplantae</taxon>
        <taxon>Streptophyta</taxon>
        <taxon>Embryophyta</taxon>
        <taxon>Tracheophyta</taxon>
        <taxon>Spermatophyta</taxon>
        <taxon>Magnoliopsida</taxon>
        <taxon>eudicotyledons</taxon>
        <taxon>Gunneridae</taxon>
        <taxon>Pentapetalae</taxon>
        <taxon>rosids</taxon>
        <taxon>fabids</taxon>
        <taxon>Fabales</taxon>
        <taxon>Fabaceae</taxon>
        <taxon>Papilionoideae</taxon>
        <taxon>50 kb inversion clade</taxon>
        <taxon>NPAAA clade</taxon>
        <taxon>indigoferoid/millettioid clade</taxon>
        <taxon>Phaseoleae</taxon>
        <taxon>Sphenostylis</taxon>
    </lineage>
</organism>
<dbReference type="AlphaFoldDB" id="A0AA86W517"/>
<gene>
    <name evidence="2" type="ORF">AYBTSS11_LOCUS30944</name>
</gene>
<proteinExistence type="predicted"/>